<keyword evidence="1" id="KW-0812">Transmembrane</keyword>
<reference evidence="2" key="1">
    <citation type="submission" date="2022-07" db="EMBL/GenBank/DDBJ databases">
        <title>Complete genome of Vibrio japonicus strain JCM 31412T and phylogenomic assessment of the Nereis clade of the genus Vibrio.</title>
        <authorList>
            <person name="Shlafstein M.D."/>
            <person name="Emsley S.A."/>
            <person name="Ushijima B."/>
            <person name="Videau P."/>
            <person name="Saw J.H."/>
        </authorList>
    </citation>
    <scope>NUCLEOTIDE SEQUENCE</scope>
    <source>
        <strain evidence="2">JCM 31412</strain>
    </source>
</reference>
<keyword evidence="1" id="KW-0472">Membrane</keyword>
<dbReference type="Proteomes" id="UP001058602">
    <property type="component" value="Chromosome 2"/>
</dbReference>
<name>A0ABY5LN11_9VIBR</name>
<sequence length="135" mass="14899">MQSVKLSGGVAHALIGRYELQRKEGISTLIDVIVFVVLIGFYVYSGGSETSQKEACIAIGVYGTYLAIYQLIGPFPEVTSKYMGQLYGFLPMLSFGVILFPHFNTSSPEVVTKTLGWLGLITAFIILSYFKLLVW</sequence>
<accession>A0ABY5LN11</accession>
<feature type="transmembrane region" description="Helical" evidence="1">
    <location>
        <begin position="115"/>
        <end position="134"/>
    </location>
</feature>
<feature type="transmembrane region" description="Helical" evidence="1">
    <location>
        <begin position="84"/>
        <end position="103"/>
    </location>
</feature>
<feature type="transmembrane region" description="Helical" evidence="1">
    <location>
        <begin position="25"/>
        <end position="43"/>
    </location>
</feature>
<proteinExistence type="predicted"/>
<gene>
    <name evidence="2" type="ORF">NP165_17950</name>
</gene>
<feature type="transmembrane region" description="Helical" evidence="1">
    <location>
        <begin position="55"/>
        <end position="72"/>
    </location>
</feature>
<dbReference type="EMBL" id="CP102097">
    <property type="protein sequence ID" value="UUM32178.1"/>
    <property type="molecule type" value="Genomic_DNA"/>
</dbReference>
<protein>
    <submittedName>
        <fullName evidence="2">Uncharacterized protein</fullName>
    </submittedName>
</protein>
<evidence type="ECO:0000313" key="2">
    <source>
        <dbReference type="EMBL" id="UUM32178.1"/>
    </source>
</evidence>
<keyword evidence="3" id="KW-1185">Reference proteome</keyword>
<keyword evidence="1" id="KW-1133">Transmembrane helix</keyword>
<dbReference type="RefSeq" id="WP_257085876.1">
    <property type="nucleotide sequence ID" value="NZ_CP102097.1"/>
</dbReference>
<organism evidence="2 3">
    <name type="scientific">Vibrio japonicus</name>
    <dbReference type="NCBI Taxonomy" id="1824638"/>
    <lineage>
        <taxon>Bacteria</taxon>
        <taxon>Pseudomonadati</taxon>
        <taxon>Pseudomonadota</taxon>
        <taxon>Gammaproteobacteria</taxon>
        <taxon>Vibrionales</taxon>
        <taxon>Vibrionaceae</taxon>
        <taxon>Vibrio</taxon>
    </lineage>
</organism>
<evidence type="ECO:0000256" key="1">
    <source>
        <dbReference type="SAM" id="Phobius"/>
    </source>
</evidence>
<evidence type="ECO:0000313" key="3">
    <source>
        <dbReference type="Proteomes" id="UP001058602"/>
    </source>
</evidence>